<gene>
    <name evidence="2" type="ORF">FH608_016530</name>
</gene>
<feature type="region of interest" description="Disordered" evidence="1">
    <location>
        <begin position="182"/>
        <end position="214"/>
    </location>
</feature>
<keyword evidence="3" id="KW-1185">Reference proteome</keyword>
<feature type="compositionally biased region" description="Basic and acidic residues" evidence="1">
    <location>
        <begin position="1"/>
        <end position="16"/>
    </location>
</feature>
<dbReference type="InterPro" id="IPR019887">
    <property type="entry name" value="Tscrpt_reg_AsnC/Lrp_C"/>
</dbReference>
<dbReference type="GO" id="GO:0043565">
    <property type="term" value="F:sequence-specific DNA binding"/>
    <property type="evidence" value="ECO:0007669"/>
    <property type="project" value="InterPro"/>
</dbReference>
<dbReference type="SUPFAM" id="SSF46785">
    <property type="entry name" value="Winged helix' DNA-binding domain"/>
    <property type="match status" value="1"/>
</dbReference>
<dbReference type="PANTHER" id="PTHR30154:SF53">
    <property type="entry name" value="HTH-TYPE TRANSCRIPTIONAL REGULATOR LRPC"/>
    <property type="match status" value="1"/>
</dbReference>
<evidence type="ECO:0000313" key="3">
    <source>
        <dbReference type="Proteomes" id="UP000312512"/>
    </source>
</evidence>
<dbReference type="PANTHER" id="PTHR30154">
    <property type="entry name" value="LEUCINE-RESPONSIVE REGULATORY PROTEIN"/>
    <property type="match status" value="1"/>
</dbReference>
<name>A0A5C4WM94_9ACTN</name>
<reference evidence="2 3" key="1">
    <citation type="submission" date="2019-10" db="EMBL/GenBank/DDBJ databases">
        <title>Nonomuraea sp. nov., isolated from Phyllanthus amarus.</title>
        <authorList>
            <person name="Klykleung N."/>
            <person name="Tanasupawat S."/>
        </authorList>
    </citation>
    <scope>NUCLEOTIDE SEQUENCE [LARGE SCALE GENOMIC DNA]</scope>
    <source>
        <strain evidence="2 3">PA1-10</strain>
    </source>
</reference>
<dbReference type="Pfam" id="PF13404">
    <property type="entry name" value="HTH_AsnC-type"/>
    <property type="match status" value="1"/>
</dbReference>
<comment type="caution">
    <text evidence="2">The sequence shown here is derived from an EMBL/GenBank/DDBJ whole genome shotgun (WGS) entry which is preliminary data.</text>
</comment>
<dbReference type="InterPro" id="IPR036388">
    <property type="entry name" value="WH-like_DNA-bd_sf"/>
</dbReference>
<dbReference type="EMBL" id="VDLX02000005">
    <property type="protein sequence ID" value="KAB8194778.1"/>
    <property type="molecule type" value="Genomic_DNA"/>
</dbReference>
<feature type="compositionally biased region" description="Basic and acidic residues" evidence="1">
    <location>
        <begin position="182"/>
        <end position="193"/>
    </location>
</feature>
<dbReference type="PROSITE" id="PS50956">
    <property type="entry name" value="HTH_ASNC_2"/>
    <property type="match status" value="1"/>
</dbReference>
<dbReference type="SUPFAM" id="SSF54909">
    <property type="entry name" value="Dimeric alpha+beta barrel"/>
    <property type="match status" value="1"/>
</dbReference>
<dbReference type="OrthoDB" id="9809462at2"/>
<feature type="region of interest" description="Disordered" evidence="1">
    <location>
        <begin position="1"/>
        <end position="20"/>
    </location>
</feature>
<dbReference type="PRINTS" id="PR00033">
    <property type="entry name" value="HTHASNC"/>
</dbReference>
<dbReference type="InterPro" id="IPR019888">
    <property type="entry name" value="Tscrpt_reg_AsnC-like"/>
</dbReference>
<protein>
    <submittedName>
        <fullName evidence="2">AsnC family transcriptional regulator</fullName>
    </submittedName>
</protein>
<dbReference type="Proteomes" id="UP000312512">
    <property type="component" value="Unassembled WGS sequence"/>
</dbReference>
<evidence type="ECO:0000256" key="1">
    <source>
        <dbReference type="SAM" id="MobiDB-lite"/>
    </source>
</evidence>
<dbReference type="InterPro" id="IPR011008">
    <property type="entry name" value="Dimeric_a/b-barrel"/>
</dbReference>
<dbReference type="InterPro" id="IPR000485">
    <property type="entry name" value="AsnC-type_HTH_dom"/>
</dbReference>
<dbReference type="Gene3D" id="1.10.10.10">
    <property type="entry name" value="Winged helix-like DNA-binding domain superfamily/Winged helix DNA-binding domain"/>
    <property type="match status" value="1"/>
</dbReference>
<accession>A0A5C4WM94</accession>
<dbReference type="GO" id="GO:0005829">
    <property type="term" value="C:cytosol"/>
    <property type="evidence" value="ECO:0007669"/>
    <property type="project" value="TreeGrafter"/>
</dbReference>
<dbReference type="Gene3D" id="3.30.70.920">
    <property type="match status" value="1"/>
</dbReference>
<dbReference type="GO" id="GO:0043200">
    <property type="term" value="P:response to amino acid"/>
    <property type="evidence" value="ECO:0007669"/>
    <property type="project" value="TreeGrafter"/>
</dbReference>
<dbReference type="AlphaFoldDB" id="A0A5C4WM94"/>
<sequence>MSIPDHQIHSRRERPGRTWPSGRAKALVECDRKVGTVNSSRPETDLDDLDWKLLDELQADARLSYNELARRVHLSAPAVAERIRRLERRGVILGYQARIDPAAAGFPIQAYIQLRCALGKCLLKSSAAEDYPEVVEVDKLSGRHCSMLKVRASSLAHLEGVLEQIGKHGEMDTHIVLSTQYDDPRVRRNHPDRPVTASAGWTRRRAEAPEPADG</sequence>
<proteinExistence type="predicted"/>
<dbReference type="FunFam" id="1.10.10.10:FF:000186">
    <property type="entry name" value="AsnC family transcriptional regulator"/>
    <property type="match status" value="1"/>
</dbReference>
<evidence type="ECO:0000313" key="2">
    <source>
        <dbReference type="EMBL" id="KAB8194778.1"/>
    </source>
</evidence>
<dbReference type="Pfam" id="PF01037">
    <property type="entry name" value="AsnC_trans_reg"/>
    <property type="match status" value="1"/>
</dbReference>
<dbReference type="SMART" id="SM00344">
    <property type="entry name" value="HTH_ASNC"/>
    <property type="match status" value="1"/>
</dbReference>
<dbReference type="InterPro" id="IPR036390">
    <property type="entry name" value="WH_DNA-bd_sf"/>
</dbReference>
<organism evidence="2 3">
    <name type="scientific">Nonomuraea phyllanthi</name>
    <dbReference type="NCBI Taxonomy" id="2219224"/>
    <lineage>
        <taxon>Bacteria</taxon>
        <taxon>Bacillati</taxon>
        <taxon>Actinomycetota</taxon>
        <taxon>Actinomycetes</taxon>
        <taxon>Streptosporangiales</taxon>
        <taxon>Streptosporangiaceae</taxon>
        <taxon>Nonomuraea</taxon>
    </lineage>
</organism>